<comment type="subcellular location">
    <subcellularLocation>
        <location evidence="2">Gas vesicle</location>
    </subcellularLocation>
</comment>
<keyword evidence="5" id="KW-1185">Reference proteome</keyword>
<organism evidence="4 5">
    <name type="scientific">Streptomyces johnsoniae</name>
    <dbReference type="NCBI Taxonomy" id="3075532"/>
    <lineage>
        <taxon>Bacteria</taxon>
        <taxon>Bacillati</taxon>
        <taxon>Actinomycetota</taxon>
        <taxon>Actinomycetes</taxon>
        <taxon>Kitasatosporales</taxon>
        <taxon>Streptomycetaceae</taxon>
        <taxon>Streptomyces</taxon>
    </lineage>
</organism>
<evidence type="ECO:0000256" key="2">
    <source>
        <dbReference type="ARBA" id="ARBA00035108"/>
    </source>
</evidence>
<proteinExistence type="inferred from homology"/>
<evidence type="ECO:0000256" key="1">
    <source>
        <dbReference type="ARBA" id="ARBA00022987"/>
    </source>
</evidence>
<dbReference type="PANTHER" id="PTHR36852">
    <property type="entry name" value="PROTEIN GVPL 2"/>
    <property type="match status" value="1"/>
</dbReference>
<accession>A0ABU2S9W7</accession>
<dbReference type="PANTHER" id="PTHR36852:SF1">
    <property type="entry name" value="PROTEIN GVPL 2"/>
    <property type="match status" value="1"/>
</dbReference>
<evidence type="ECO:0000256" key="3">
    <source>
        <dbReference type="ARBA" id="ARBA00035643"/>
    </source>
</evidence>
<keyword evidence="1" id="KW-0304">Gas vesicle</keyword>
<evidence type="ECO:0000313" key="5">
    <source>
        <dbReference type="Proteomes" id="UP001183615"/>
    </source>
</evidence>
<dbReference type="EMBL" id="JAVREV010000015">
    <property type="protein sequence ID" value="MDT0445757.1"/>
    <property type="molecule type" value="Genomic_DNA"/>
</dbReference>
<dbReference type="Pfam" id="PF06386">
    <property type="entry name" value="GvpL_GvpF"/>
    <property type="match status" value="1"/>
</dbReference>
<comment type="similarity">
    <text evidence="3">Belongs to the gas vesicle GvpF/GvpL family.</text>
</comment>
<dbReference type="RefSeq" id="WP_311619940.1">
    <property type="nucleotide sequence ID" value="NZ_JAVREV010000015.1"/>
</dbReference>
<evidence type="ECO:0000313" key="4">
    <source>
        <dbReference type="EMBL" id="MDT0445757.1"/>
    </source>
</evidence>
<dbReference type="Proteomes" id="UP001183615">
    <property type="component" value="Unassembled WGS sequence"/>
</dbReference>
<reference evidence="5" key="1">
    <citation type="submission" date="2023-07" db="EMBL/GenBank/DDBJ databases">
        <title>30 novel species of actinomycetes from the DSMZ collection.</title>
        <authorList>
            <person name="Nouioui I."/>
        </authorList>
    </citation>
    <scope>NUCLEOTIDE SEQUENCE [LARGE SCALE GENOMIC DNA]</scope>
    <source>
        <strain evidence="5">DSM 41886</strain>
    </source>
</reference>
<name>A0ABU2S9W7_9ACTN</name>
<comment type="caution">
    <text evidence="4">The sequence shown here is derived from an EMBL/GenBank/DDBJ whole genome shotgun (WGS) entry which is preliminary data.</text>
</comment>
<protein>
    <submittedName>
        <fullName evidence="4">GvpL/GvpF family gas vesicle protein</fullName>
    </submittedName>
</protein>
<gene>
    <name evidence="4" type="ORF">RM779_24615</name>
</gene>
<sequence>MTDTGTDTGTADTGTGTLADGVRRYWYVYAVTPAAGPPPPEGLRGVDGAPLCAVPHDDLTAVVGAVPAADFAEEPLRRHLEDLAWLEATARGHQHVIDALTADPGCVLPLRLATVCRDTAGVRRLLAANQERFLEAISRLTGRAEWGVKVFADAPERTETAPATGRDYLRQRARRRTTDDEAWRRAEETARAVHLDLDAVAEQSRLHRPQDPRLSGESGRNLLNGAYLVPREREQEFCALVGRLAGQLSGPRLSLTGPWAPYSFAQVNDLAPAPAPEPTQENAT</sequence>
<dbReference type="InterPro" id="IPR009430">
    <property type="entry name" value="GvpL/GvpF"/>
</dbReference>